<dbReference type="Proteomes" id="UP001596137">
    <property type="component" value="Unassembled WGS sequence"/>
</dbReference>
<dbReference type="InterPro" id="IPR010852">
    <property type="entry name" value="ABATE"/>
</dbReference>
<evidence type="ECO:0000259" key="1">
    <source>
        <dbReference type="Pfam" id="PF11706"/>
    </source>
</evidence>
<keyword evidence="3" id="KW-1185">Reference proteome</keyword>
<accession>A0ABW1NQY8</accession>
<organism evidence="2 3">
    <name type="scientific">Sphaerisporangium aureirubrum</name>
    <dbReference type="NCBI Taxonomy" id="1544736"/>
    <lineage>
        <taxon>Bacteria</taxon>
        <taxon>Bacillati</taxon>
        <taxon>Actinomycetota</taxon>
        <taxon>Actinomycetes</taxon>
        <taxon>Streptosporangiales</taxon>
        <taxon>Streptosporangiaceae</taxon>
        <taxon>Sphaerisporangium</taxon>
    </lineage>
</organism>
<proteinExistence type="predicted"/>
<evidence type="ECO:0000313" key="3">
    <source>
        <dbReference type="Proteomes" id="UP001596137"/>
    </source>
</evidence>
<sequence length="184" mass="20051">MESVYLTGRPALDFAGTLRWRTSRCEDLLPSPAAFSAWAERAGLVTEPVPVGADDFPRLIRLREAIYRLATARLRAEPWGGCDLDVLNAAAAAPPVSIHLTEDGTLCRRGDSCAVGSVLARDAIDLLGGVDARRIRECAGQGCTRLYVDHSRGATRRWCDMTECGNKSKAASYRRRRATPGHLP</sequence>
<evidence type="ECO:0000313" key="2">
    <source>
        <dbReference type="EMBL" id="MFC6084892.1"/>
    </source>
</evidence>
<protein>
    <submittedName>
        <fullName evidence="2">CGNR zinc finger domain-containing protein</fullName>
    </submittedName>
</protein>
<dbReference type="EMBL" id="JBHSRF010000051">
    <property type="protein sequence ID" value="MFC6084892.1"/>
    <property type="molecule type" value="Genomic_DNA"/>
</dbReference>
<dbReference type="Pfam" id="PF07336">
    <property type="entry name" value="ABATE"/>
    <property type="match status" value="1"/>
</dbReference>
<gene>
    <name evidence="2" type="ORF">ACFP1K_27280</name>
</gene>
<dbReference type="Pfam" id="PF11706">
    <property type="entry name" value="zf-CGNR"/>
    <property type="match status" value="1"/>
</dbReference>
<dbReference type="Gene3D" id="1.10.3300.10">
    <property type="entry name" value="Jann2411-like domain"/>
    <property type="match status" value="1"/>
</dbReference>
<dbReference type="SUPFAM" id="SSF160904">
    <property type="entry name" value="Jann2411-like"/>
    <property type="match status" value="1"/>
</dbReference>
<dbReference type="PANTHER" id="PTHR35525:SF3">
    <property type="entry name" value="BLL6575 PROTEIN"/>
    <property type="match status" value="1"/>
</dbReference>
<dbReference type="PANTHER" id="PTHR35525">
    <property type="entry name" value="BLL6575 PROTEIN"/>
    <property type="match status" value="1"/>
</dbReference>
<dbReference type="RefSeq" id="WP_380758438.1">
    <property type="nucleotide sequence ID" value="NZ_JBHSRF010000051.1"/>
</dbReference>
<comment type="caution">
    <text evidence="2">The sequence shown here is derived from an EMBL/GenBank/DDBJ whole genome shotgun (WGS) entry which is preliminary data.</text>
</comment>
<feature type="domain" description="Zinc finger CGNR" evidence="1">
    <location>
        <begin position="134"/>
        <end position="177"/>
    </location>
</feature>
<reference evidence="3" key="1">
    <citation type="journal article" date="2019" name="Int. J. Syst. Evol. Microbiol.">
        <title>The Global Catalogue of Microorganisms (GCM) 10K type strain sequencing project: providing services to taxonomists for standard genome sequencing and annotation.</title>
        <authorList>
            <consortium name="The Broad Institute Genomics Platform"/>
            <consortium name="The Broad Institute Genome Sequencing Center for Infectious Disease"/>
            <person name="Wu L."/>
            <person name="Ma J."/>
        </authorList>
    </citation>
    <scope>NUCLEOTIDE SEQUENCE [LARGE SCALE GENOMIC DNA]</scope>
    <source>
        <strain evidence="3">JCM 30346</strain>
    </source>
</reference>
<dbReference type="InterPro" id="IPR021005">
    <property type="entry name" value="Znf_CGNR"/>
</dbReference>
<dbReference type="InterPro" id="IPR023286">
    <property type="entry name" value="ABATE_dom_sf"/>
</dbReference>
<name>A0ABW1NQY8_9ACTN</name>